<dbReference type="RefSeq" id="WP_279932576.1">
    <property type="nucleotide sequence ID" value="NZ_JARWBG010000064.1"/>
</dbReference>
<sequence>MAQTADTVAAVLTAHHIPHARSGQSKIEHFLAAGDADARR</sequence>
<reference evidence="2 3" key="1">
    <citation type="submission" date="2023-04" db="EMBL/GenBank/DDBJ databases">
        <title>Streptomyces chengmaiensis sp. nov. isolated from the stem of mangrove plant in Hainan.</title>
        <authorList>
            <person name="Huang X."/>
            <person name="Zhou S."/>
            <person name="Chu X."/>
            <person name="Xie Y."/>
            <person name="Lin Y."/>
        </authorList>
    </citation>
    <scope>NUCLEOTIDE SEQUENCE [LARGE SCALE GENOMIC DNA]</scope>
    <source>
        <strain evidence="2 3">HNM0663</strain>
    </source>
</reference>
<organism evidence="2 3">
    <name type="scientific">Streptomyces chengmaiensis</name>
    <dbReference type="NCBI Taxonomy" id="3040919"/>
    <lineage>
        <taxon>Bacteria</taxon>
        <taxon>Bacillati</taxon>
        <taxon>Actinomycetota</taxon>
        <taxon>Actinomycetes</taxon>
        <taxon>Kitasatosporales</taxon>
        <taxon>Streptomycetaceae</taxon>
        <taxon>Streptomyces</taxon>
    </lineage>
</organism>
<feature type="region of interest" description="Disordered" evidence="1">
    <location>
        <begin position="21"/>
        <end position="40"/>
    </location>
</feature>
<comment type="caution">
    <text evidence="2">The sequence shown here is derived from an EMBL/GenBank/DDBJ whole genome shotgun (WGS) entry which is preliminary data.</text>
</comment>
<dbReference type="Proteomes" id="UP001223144">
    <property type="component" value="Unassembled WGS sequence"/>
</dbReference>
<evidence type="ECO:0000313" key="2">
    <source>
        <dbReference type="EMBL" id="MDH2393336.1"/>
    </source>
</evidence>
<dbReference type="EMBL" id="JARWBG010000064">
    <property type="protein sequence ID" value="MDH2393336.1"/>
    <property type="molecule type" value="Genomic_DNA"/>
</dbReference>
<proteinExistence type="predicted"/>
<protein>
    <submittedName>
        <fullName evidence="2">Uncharacterized protein</fullName>
    </submittedName>
</protein>
<keyword evidence="3" id="KW-1185">Reference proteome</keyword>
<evidence type="ECO:0000256" key="1">
    <source>
        <dbReference type="SAM" id="MobiDB-lite"/>
    </source>
</evidence>
<gene>
    <name evidence="2" type="ORF">QCN29_32150</name>
</gene>
<name>A0ABT6HXA8_9ACTN</name>
<evidence type="ECO:0000313" key="3">
    <source>
        <dbReference type="Proteomes" id="UP001223144"/>
    </source>
</evidence>
<accession>A0ABT6HXA8</accession>